<dbReference type="PRINTS" id="PR01407">
    <property type="entry name" value="BUTYPHLNCDUF"/>
</dbReference>
<keyword evidence="1" id="KW-0479">Metal-binding</keyword>
<dbReference type="GO" id="GO:0005737">
    <property type="term" value="C:cytoplasm"/>
    <property type="evidence" value="ECO:0007669"/>
    <property type="project" value="UniProtKB-ARBA"/>
</dbReference>
<evidence type="ECO:0000313" key="5">
    <source>
        <dbReference type="Ensembl" id="ENSEBUP00000025913.1"/>
    </source>
</evidence>
<dbReference type="Pfam" id="PF13765">
    <property type="entry name" value="PRY"/>
    <property type="match status" value="1"/>
</dbReference>
<dbReference type="PANTHER" id="PTHR25465">
    <property type="entry name" value="B-BOX DOMAIN CONTAINING"/>
    <property type="match status" value="1"/>
</dbReference>
<evidence type="ECO:0000259" key="4">
    <source>
        <dbReference type="PROSITE" id="PS50188"/>
    </source>
</evidence>
<dbReference type="SMART" id="SM00449">
    <property type="entry name" value="SPRY"/>
    <property type="match status" value="1"/>
</dbReference>
<dbReference type="PANTHER" id="PTHR25465:SF11">
    <property type="entry name" value="TRIPARTITE MOTIF CONTAINING 14"/>
    <property type="match status" value="1"/>
</dbReference>
<dbReference type="InterPro" id="IPR006574">
    <property type="entry name" value="PRY"/>
</dbReference>
<dbReference type="SUPFAM" id="SSF49899">
    <property type="entry name" value="Concanavalin A-like lectins/glucanases"/>
    <property type="match status" value="1"/>
</dbReference>
<dbReference type="AlphaFoldDB" id="A0A8C4X172"/>
<feature type="domain" description="B30.2/SPRY" evidence="4">
    <location>
        <begin position="1"/>
        <end position="186"/>
    </location>
</feature>
<dbReference type="InterPro" id="IPR003877">
    <property type="entry name" value="SPRY_dom"/>
</dbReference>
<dbReference type="InterPro" id="IPR051051">
    <property type="entry name" value="E3_ubiq-ligase_TRIM/RNF"/>
</dbReference>
<protein>
    <recommendedName>
        <fullName evidence="4">B30.2/SPRY domain-containing protein</fullName>
    </recommendedName>
</protein>
<organism evidence="5 6">
    <name type="scientific">Eptatretus burgeri</name>
    <name type="common">Inshore hagfish</name>
    <dbReference type="NCBI Taxonomy" id="7764"/>
    <lineage>
        <taxon>Eukaryota</taxon>
        <taxon>Metazoa</taxon>
        <taxon>Chordata</taxon>
        <taxon>Craniata</taxon>
        <taxon>Vertebrata</taxon>
        <taxon>Cyclostomata</taxon>
        <taxon>Myxini</taxon>
        <taxon>Myxiniformes</taxon>
        <taxon>Myxinidae</taxon>
        <taxon>Eptatretinae</taxon>
        <taxon>Eptatretus</taxon>
    </lineage>
</organism>
<reference evidence="5" key="2">
    <citation type="submission" date="2025-09" db="UniProtKB">
        <authorList>
            <consortium name="Ensembl"/>
        </authorList>
    </citation>
    <scope>IDENTIFICATION</scope>
</reference>
<sequence length="186" mass="21130">MSELDQNSLRSLYGRTPRLETNSAHPVIVISQDLSTATRTGTNQPYPDHPDRFDVYPQVVSSEGFSSGRHYWEVDVSSSRWWRIGICLNSMGRKGRESGLGQNPESWCIVKYKNKLITMHNSQETLLSVSGIPERFGFLLDYEAGELRCFGDSGVLHVFRGDFMDPVKPAIGFYYYVDDSVRFCSL</sequence>
<evidence type="ECO:0000256" key="1">
    <source>
        <dbReference type="ARBA" id="ARBA00022723"/>
    </source>
</evidence>
<evidence type="ECO:0000313" key="6">
    <source>
        <dbReference type="Proteomes" id="UP000694388"/>
    </source>
</evidence>
<evidence type="ECO:0000256" key="2">
    <source>
        <dbReference type="ARBA" id="ARBA00022771"/>
    </source>
</evidence>
<name>A0A8C4X172_EPTBU</name>
<reference evidence="5" key="1">
    <citation type="submission" date="2025-08" db="UniProtKB">
        <authorList>
            <consortium name="Ensembl"/>
        </authorList>
    </citation>
    <scope>IDENTIFICATION</scope>
</reference>
<keyword evidence="3" id="KW-0862">Zinc</keyword>
<dbReference type="Pfam" id="PF00622">
    <property type="entry name" value="SPRY"/>
    <property type="match status" value="1"/>
</dbReference>
<dbReference type="Gene3D" id="2.60.120.920">
    <property type="match status" value="1"/>
</dbReference>
<dbReference type="PROSITE" id="PS50188">
    <property type="entry name" value="B302_SPRY"/>
    <property type="match status" value="1"/>
</dbReference>
<proteinExistence type="predicted"/>
<accession>A0A8C4X172</accession>
<keyword evidence="2" id="KW-0863">Zinc-finger</keyword>
<evidence type="ECO:0000256" key="3">
    <source>
        <dbReference type="ARBA" id="ARBA00022833"/>
    </source>
</evidence>
<dbReference type="GO" id="GO:0008270">
    <property type="term" value="F:zinc ion binding"/>
    <property type="evidence" value="ECO:0007669"/>
    <property type="project" value="UniProtKB-KW"/>
</dbReference>
<dbReference type="Proteomes" id="UP000694388">
    <property type="component" value="Unplaced"/>
</dbReference>
<dbReference type="SMART" id="SM00589">
    <property type="entry name" value="PRY"/>
    <property type="match status" value="1"/>
</dbReference>
<dbReference type="Ensembl" id="ENSEBUT00000026489.1">
    <property type="protein sequence ID" value="ENSEBUP00000025913.1"/>
    <property type="gene ID" value="ENSEBUG00000015976.1"/>
</dbReference>
<dbReference type="InterPro" id="IPR043136">
    <property type="entry name" value="B30.2/SPRY_sf"/>
</dbReference>
<dbReference type="OMA" id="PESWCIV"/>
<dbReference type="InterPro" id="IPR013320">
    <property type="entry name" value="ConA-like_dom_sf"/>
</dbReference>
<keyword evidence="6" id="KW-1185">Reference proteome</keyword>
<dbReference type="GeneTree" id="ENSGT01030000234583"/>
<dbReference type="InterPro" id="IPR001870">
    <property type="entry name" value="B30.2/SPRY"/>
</dbReference>
<dbReference type="InterPro" id="IPR003879">
    <property type="entry name" value="Butyrophylin_SPRY"/>
</dbReference>